<keyword evidence="6" id="KW-1185">Reference proteome</keyword>
<reference evidence="5" key="1">
    <citation type="submission" date="2021-12" db="EMBL/GenBank/DDBJ databases">
        <authorList>
            <person name="Li Y."/>
        </authorList>
    </citation>
    <scope>NUCLEOTIDE SEQUENCE</scope>
    <source>
        <strain evidence="5">DKSPLA3</strain>
    </source>
</reference>
<dbReference type="PANTHER" id="PTHR44688:SF16">
    <property type="entry name" value="DNA-BINDING TRANSCRIPTIONAL ACTIVATOR DEVR_DOSR"/>
    <property type="match status" value="1"/>
</dbReference>
<evidence type="ECO:0000313" key="5">
    <source>
        <dbReference type="EMBL" id="MCD7111060.1"/>
    </source>
</evidence>
<dbReference type="SMART" id="SM00421">
    <property type="entry name" value="HTH_LUXR"/>
    <property type="match status" value="1"/>
</dbReference>
<feature type="domain" description="HTH luxR-type" evidence="4">
    <location>
        <begin position="186"/>
        <end position="251"/>
    </location>
</feature>
<dbReference type="PANTHER" id="PTHR44688">
    <property type="entry name" value="DNA-BINDING TRANSCRIPTIONAL ACTIVATOR DEVR_DOSR"/>
    <property type="match status" value="1"/>
</dbReference>
<evidence type="ECO:0000256" key="1">
    <source>
        <dbReference type="ARBA" id="ARBA00023015"/>
    </source>
</evidence>
<dbReference type="SUPFAM" id="SSF75516">
    <property type="entry name" value="Pheromone-binding domain of LuxR-like quorum-sensing transcription factors"/>
    <property type="match status" value="1"/>
</dbReference>
<dbReference type="InterPro" id="IPR036693">
    <property type="entry name" value="TF_LuxR_autoind-bd_dom_sf"/>
</dbReference>
<dbReference type="CDD" id="cd06170">
    <property type="entry name" value="LuxR_C_like"/>
    <property type="match status" value="1"/>
</dbReference>
<keyword evidence="3" id="KW-0804">Transcription</keyword>
<dbReference type="GO" id="GO:0006355">
    <property type="term" value="P:regulation of DNA-templated transcription"/>
    <property type="evidence" value="ECO:0007669"/>
    <property type="project" value="InterPro"/>
</dbReference>
<gene>
    <name evidence="5" type="ORF">LRX75_18655</name>
</gene>
<dbReference type="Proteomes" id="UP001139089">
    <property type="component" value="Unassembled WGS sequence"/>
</dbReference>
<protein>
    <submittedName>
        <fullName evidence="5">LuxR C-terminal-related transcriptional regulator</fullName>
    </submittedName>
</protein>
<dbReference type="InterPro" id="IPR036388">
    <property type="entry name" value="WH-like_DNA-bd_sf"/>
</dbReference>
<dbReference type="Gene3D" id="3.30.450.80">
    <property type="entry name" value="Transcription factor LuxR-like, autoinducer-binding domain"/>
    <property type="match status" value="1"/>
</dbReference>
<dbReference type="Pfam" id="PF00196">
    <property type="entry name" value="GerE"/>
    <property type="match status" value="1"/>
</dbReference>
<comment type="caution">
    <text evidence="5">The sequence shown here is derived from an EMBL/GenBank/DDBJ whole genome shotgun (WGS) entry which is preliminary data.</text>
</comment>
<dbReference type="Pfam" id="PF03472">
    <property type="entry name" value="Autoind_bind"/>
    <property type="match status" value="1"/>
</dbReference>
<evidence type="ECO:0000256" key="3">
    <source>
        <dbReference type="ARBA" id="ARBA00023163"/>
    </source>
</evidence>
<dbReference type="InterPro" id="IPR016032">
    <property type="entry name" value="Sig_transdc_resp-reg_C-effctor"/>
</dbReference>
<dbReference type="SUPFAM" id="SSF46894">
    <property type="entry name" value="C-terminal effector domain of the bipartite response regulators"/>
    <property type="match status" value="1"/>
</dbReference>
<proteinExistence type="predicted"/>
<name>A0A9X1NTT3_9HYPH</name>
<sequence length="254" mass="28319">MPDMKPNAAMPEGGWAADASENDIAEIARLKSRDDVLAHMTRITTARGFPFFLLCTMPTVDQTKYSEVAILSNVPDDIIRRYDDSGSVHENQAFVMLRTTTTPFRMAVEDCRRDVGGAFQPERETLVKEMDFCETYFFPVHDAAGGRAVFVLLSRKPDLAIEVMTDLHMICLHVYNRLVGIGGMGQEKEKVDLSDREIQCLNWTAAGKTSSEIADILGLSEHTVNHYLNHVAKKLDATNRVQAVVKAMRLGLIS</sequence>
<dbReference type="RefSeq" id="WP_231816177.1">
    <property type="nucleotide sequence ID" value="NZ_JAJOZR010000013.1"/>
</dbReference>
<dbReference type="InterPro" id="IPR000792">
    <property type="entry name" value="Tscrpt_reg_LuxR_C"/>
</dbReference>
<dbReference type="GO" id="GO:0003677">
    <property type="term" value="F:DNA binding"/>
    <property type="evidence" value="ECO:0007669"/>
    <property type="project" value="UniProtKB-KW"/>
</dbReference>
<dbReference type="PROSITE" id="PS00622">
    <property type="entry name" value="HTH_LUXR_1"/>
    <property type="match status" value="1"/>
</dbReference>
<evidence type="ECO:0000256" key="2">
    <source>
        <dbReference type="ARBA" id="ARBA00023125"/>
    </source>
</evidence>
<keyword evidence="2" id="KW-0238">DNA-binding</keyword>
<dbReference type="PRINTS" id="PR00038">
    <property type="entry name" value="HTHLUXR"/>
</dbReference>
<keyword evidence="1" id="KW-0805">Transcription regulation</keyword>
<dbReference type="PROSITE" id="PS50043">
    <property type="entry name" value="HTH_LUXR_2"/>
    <property type="match status" value="1"/>
</dbReference>
<evidence type="ECO:0000313" key="6">
    <source>
        <dbReference type="Proteomes" id="UP001139089"/>
    </source>
</evidence>
<organism evidence="5 6">
    <name type="scientific">Rhizobium quercicola</name>
    <dbReference type="NCBI Taxonomy" id="2901226"/>
    <lineage>
        <taxon>Bacteria</taxon>
        <taxon>Pseudomonadati</taxon>
        <taxon>Pseudomonadota</taxon>
        <taxon>Alphaproteobacteria</taxon>
        <taxon>Hyphomicrobiales</taxon>
        <taxon>Rhizobiaceae</taxon>
        <taxon>Rhizobium/Agrobacterium group</taxon>
        <taxon>Rhizobium</taxon>
    </lineage>
</organism>
<evidence type="ECO:0000259" key="4">
    <source>
        <dbReference type="PROSITE" id="PS50043"/>
    </source>
</evidence>
<accession>A0A9X1NTT3</accession>
<dbReference type="Gene3D" id="1.10.10.10">
    <property type="entry name" value="Winged helix-like DNA-binding domain superfamily/Winged helix DNA-binding domain"/>
    <property type="match status" value="1"/>
</dbReference>
<dbReference type="AlphaFoldDB" id="A0A9X1NTT3"/>
<dbReference type="EMBL" id="JAJOZR010000013">
    <property type="protein sequence ID" value="MCD7111060.1"/>
    <property type="molecule type" value="Genomic_DNA"/>
</dbReference>
<dbReference type="InterPro" id="IPR005143">
    <property type="entry name" value="TF_LuxR_autoind-bd_dom"/>
</dbReference>